<evidence type="ECO:0000256" key="1">
    <source>
        <dbReference type="ARBA" id="ARBA00022676"/>
    </source>
</evidence>
<gene>
    <name evidence="3" type="ORF">EZJ58_3757</name>
</gene>
<keyword evidence="2 3" id="KW-0808">Transferase</keyword>
<reference evidence="3 4" key="1">
    <citation type="submission" date="2019-02" db="EMBL/GenBank/DDBJ databases">
        <title>Investigation of anaerobic lignin degradation for improved lignocellulosic biofuels.</title>
        <authorList>
            <person name="Deangelis K."/>
        </authorList>
    </citation>
    <scope>NUCLEOTIDE SEQUENCE [LARGE SCALE GENOMIC DNA]</scope>
    <source>
        <strain evidence="3 4">159R</strain>
    </source>
</reference>
<organism evidence="3 4">
    <name type="scientific">Sodalis ligni</name>
    <dbReference type="NCBI Taxonomy" id="2697027"/>
    <lineage>
        <taxon>Bacteria</taxon>
        <taxon>Pseudomonadati</taxon>
        <taxon>Pseudomonadota</taxon>
        <taxon>Gammaproteobacteria</taxon>
        <taxon>Enterobacterales</taxon>
        <taxon>Bruguierivoracaceae</taxon>
        <taxon>Sodalis</taxon>
    </lineage>
</organism>
<comment type="caution">
    <text evidence="3">The sequence shown here is derived from an EMBL/GenBank/DDBJ whole genome shotgun (WGS) entry which is preliminary data.</text>
</comment>
<dbReference type="InterPro" id="IPR051199">
    <property type="entry name" value="LPS_LOS_Heptosyltrfase"/>
</dbReference>
<dbReference type="OrthoDB" id="9781892at2"/>
<dbReference type="EMBL" id="SJOI01000001">
    <property type="protein sequence ID" value="TCL05561.1"/>
    <property type="molecule type" value="Genomic_DNA"/>
</dbReference>
<name>A0A4R1NI71_9GAMM</name>
<dbReference type="CDD" id="cd03789">
    <property type="entry name" value="GT9_LPS_heptosyltransferase"/>
    <property type="match status" value="1"/>
</dbReference>
<dbReference type="Proteomes" id="UP000294555">
    <property type="component" value="Unassembled WGS sequence"/>
</dbReference>
<dbReference type="PANTHER" id="PTHR30160:SF7">
    <property type="entry name" value="ADP-HEPTOSE--LPS HEPTOSYLTRANSFERASE 2"/>
    <property type="match status" value="1"/>
</dbReference>
<evidence type="ECO:0000313" key="4">
    <source>
        <dbReference type="Proteomes" id="UP000294555"/>
    </source>
</evidence>
<dbReference type="GO" id="GO:0009244">
    <property type="term" value="P:lipopolysaccharide core region biosynthetic process"/>
    <property type="evidence" value="ECO:0007669"/>
    <property type="project" value="TreeGrafter"/>
</dbReference>
<keyword evidence="1" id="KW-0328">Glycosyltransferase</keyword>
<dbReference type="GO" id="GO:0008713">
    <property type="term" value="F:ADP-heptose-lipopolysaccharide heptosyltransferase activity"/>
    <property type="evidence" value="ECO:0007669"/>
    <property type="project" value="TreeGrafter"/>
</dbReference>
<protein>
    <submittedName>
        <fullName evidence="3">ADP-heptose:LPS heptosyltransferase</fullName>
    </submittedName>
</protein>
<dbReference type="Gene3D" id="3.40.50.2000">
    <property type="entry name" value="Glycogen Phosphorylase B"/>
    <property type="match status" value="2"/>
</dbReference>
<sequence length="374" mass="41600">MKKKKIFLIYIFLNIYNKIFGHLKNTATLSAASEFDSIVIMSTTALGDLLFNTPAIHALRKRYPAAHVTLVSSNKNSSMVEGSTYFNKIIYWDNKIKHAYGVIKKLRQSKPQLTVILHSHMPYDVLIAVMAGSHYIMRDNYATDSQLLNPLLAASSGRFNGHIILRKLKLLNVLGCDTDDIRMHIPVAFEHIEKVPHQINIGFQMGASETIRQWPVYRFAELTRAILALNSAAVQYRIILIGSARENHLADAYLGSLNADERQYIVSLVGKTNLKQLLSNIANLDVLVTGDTGPLHIAVALNVKTISLFATANPHHTGPLQSLDLHKIIYVKDRLDAGSSSQKDFPLAIISADEVFGEIKKMGLHPDPLMSPKA</sequence>
<evidence type="ECO:0000256" key="2">
    <source>
        <dbReference type="ARBA" id="ARBA00022679"/>
    </source>
</evidence>
<dbReference type="SUPFAM" id="SSF53756">
    <property type="entry name" value="UDP-Glycosyltransferase/glycogen phosphorylase"/>
    <property type="match status" value="1"/>
</dbReference>
<dbReference type="InterPro" id="IPR002201">
    <property type="entry name" value="Glyco_trans_9"/>
</dbReference>
<dbReference type="AlphaFoldDB" id="A0A4R1NI71"/>
<dbReference type="GO" id="GO:0005829">
    <property type="term" value="C:cytosol"/>
    <property type="evidence" value="ECO:0007669"/>
    <property type="project" value="TreeGrafter"/>
</dbReference>
<dbReference type="Pfam" id="PF01075">
    <property type="entry name" value="Glyco_transf_9"/>
    <property type="match status" value="1"/>
</dbReference>
<proteinExistence type="predicted"/>
<keyword evidence="4" id="KW-1185">Reference proteome</keyword>
<accession>A0A4R1NI71</accession>
<dbReference type="PANTHER" id="PTHR30160">
    <property type="entry name" value="TETRAACYLDISACCHARIDE 4'-KINASE-RELATED"/>
    <property type="match status" value="1"/>
</dbReference>
<evidence type="ECO:0000313" key="3">
    <source>
        <dbReference type="EMBL" id="TCL05561.1"/>
    </source>
</evidence>